<feature type="region of interest" description="Disordered" evidence="1">
    <location>
        <begin position="684"/>
        <end position="731"/>
    </location>
</feature>
<dbReference type="InterPro" id="IPR008395">
    <property type="entry name" value="Agenet-like_dom"/>
</dbReference>
<feature type="compositionally biased region" description="Polar residues" evidence="1">
    <location>
        <begin position="2057"/>
        <end position="2067"/>
    </location>
</feature>
<evidence type="ECO:0000259" key="2">
    <source>
        <dbReference type="SMART" id="SM00743"/>
    </source>
</evidence>
<feature type="region of interest" description="Disordered" evidence="1">
    <location>
        <begin position="956"/>
        <end position="994"/>
    </location>
</feature>
<proteinExistence type="predicted"/>
<name>A0A0E0JIR4_ORYPU</name>
<feature type="domain" description="Agenet" evidence="2">
    <location>
        <begin position="1665"/>
        <end position="1727"/>
    </location>
</feature>
<feature type="region of interest" description="Disordered" evidence="1">
    <location>
        <begin position="752"/>
        <end position="794"/>
    </location>
</feature>
<feature type="region of interest" description="Disordered" evidence="1">
    <location>
        <begin position="1116"/>
        <end position="1156"/>
    </location>
</feature>
<dbReference type="EnsemblPlants" id="OPUNC10G16710.1">
    <property type="protein sequence ID" value="OPUNC10G16710.1"/>
    <property type="gene ID" value="OPUNC10G16710"/>
</dbReference>
<feature type="compositionally biased region" description="Polar residues" evidence="1">
    <location>
        <begin position="2107"/>
        <end position="2123"/>
    </location>
</feature>
<reference evidence="3" key="2">
    <citation type="submission" date="2018-05" db="EMBL/GenBank/DDBJ databases">
        <title>OpunRS2 (Oryza punctata Reference Sequence Version 2).</title>
        <authorList>
            <person name="Zhang J."/>
            <person name="Kudrna D."/>
            <person name="Lee S."/>
            <person name="Talag J."/>
            <person name="Welchert J."/>
            <person name="Wing R.A."/>
        </authorList>
    </citation>
    <scope>NUCLEOTIDE SEQUENCE [LARGE SCALE GENOMIC DNA]</scope>
</reference>
<feature type="compositionally biased region" description="Polar residues" evidence="1">
    <location>
        <begin position="2078"/>
        <end position="2089"/>
    </location>
</feature>
<keyword evidence="4" id="KW-1185">Reference proteome</keyword>
<feature type="domain" description="Agenet" evidence="2">
    <location>
        <begin position="1754"/>
        <end position="1812"/>
    </location>
</feature>
<feature type="region of interest" description="Disordered" evidence="1">
    <location>
        <begin position="1236"/>
        <end position="1256"/>
    </location>
</feature>
<dbReference type="SMART" id="SM00743">
    <property type="entry name" value="Agenet"/>
    <property type="match status" value="2"/>
</dbReference>
<feature type="compositionally biased region" description="Polar residues" evidence="1">
    <location>
        <begin position="1246"/>
        <end position="1256"/>
    </location>
</feature>
<feature type="region of interest" description="Disordered" evidence="1">
    <location>
        <begin position="842"/>
        <end position="867"/>
    </location>
</feature>
<dbReference type="PANTHER" id="PTHR48429:SF1">
    <property type="entry name" value="AGENET DOMAIN-CONTAINING PROTEIN"/>
    <property type="match status" value="1"/>
</dbReference>
<feature type="compositionally biased region" description="Basic residues" evidence="1">
    <location>
        <begin position="1605"/>
        <end position="1615"/>
    </location>
</feature>
<dbReference type="Proteomes" id="UP000026962">
    <property type="component" value="Chromosome 1"/>
</dbReference>
<feature type="region of interest" description="Disordered" evidence="1">
    <location>
        <begin position="881"/>
        <end position="944"/>
    </location>
</feature>
<feature type="region of interest" description="Disordered" evidence="1">
    <location>
        <begin position="2040"/>
        <end position="2146"/>
    </location>
</feature>
<dbReference type="HOGENOM" id="CLU_001532_1_0_1"/>
<dbReference type="Proteomes" id="UP000026962">
    <property type="component" value="Chromosome 10"/>
</dbReference>
<accession>A0A0E0JIR4</accession>
<dbReference type="InterPro" id="IPR055274">
    <property type="entry name" value="SWO1"/>
</dbReference>
<feature type="compositionally biased region" description="Polar residues" evidence="1">
    <location>
        <begin position="2136"/>
        <end position="2146"/>
    </location>
</feature>
<dbReference type="eggNOG" id="KOG1181">
    <property type="taxonomic scope" value="Eukaryota"/>
</dbReference>
<dbReference type="Gramene" id="OPUNC10G16710.1">
    <property type="protein sequence ID" value="OPUNC10G16710.1"/>
    <property type="gene ID" value="OPUNC10G16710"/>
</dbReference>
<feature type="region of interest" description="Disordered" evidence="1">
    <location>
        <begin position="1006"/>
        <end position="1025"/>
    </location>
</feature>
<feature type="compositionally biased region" description="Polar residues" evidence="1">
    <location>
        <begin position="1978"/>
        <end position="1987"/>
    </location>
</feature>
<feature type="compositionally biased region" description="Polar residues" evidence="1">
    <location>
        <begin position="752"/>
        <end position="769"/>
    </location>
</feature>
<evidence type="ECO:0000313" key="3">
    <source>
        <dbReference type="EnsemblPlants" id="OPUNC01G15990.1"/>
    </source>
</evidence>
<feature type="compositionally biased region" description="Basic and acidic residues" evidence="1">
    <location>
        <begin position="1955"/>
        <end position="1975"/>
    </location>
</feature>
<feature type="compositionally biased region" description="Low complexity" evidence="1">
    <location>
        <begin position="81"/>
        <end position="92"/>
    </location>
</feature>
<reference evidence="3" key="1">
    <citation type="submission" date="2015-04" db="UniProtKB">
        <authorList>
            <consortium name="EnsemblPlants"/>
        </authorList>
    </citation>
    <scope>IDENTIFICATION</scope>
</reference>
<feature type="compositionally biased region" description="Low complexity" evidence="1">
    <location>
        <begin position="14"/>
        <end position="30"/>
    </location>
</feature>
<evidence type="ECO:0000256" key="1">
    <source>
        <dbReference type="SAM" id="MobiDB-lite"/>
    </source>
</evidence>
<feature type="compositionally biased region" description="Polar residues" evidence="1">
    <location>
        <begin position="1116"/>
        <end position="1128"/>
    </location>
</feature>
<feature type="compositionally biased region" description="Low complexity" evidence="1">
    <location>
        <begin position="1009"/>
        <end position="1023"/>
    </location>
</feature>
<feature type="compositionally biased region" description="Basic and acidic residues" evidence="1">
    <location>
        <begin position="770"/>
        <end position="779"/>
    </location>
</feature>
<feature type="region of interest" description="Disordered" evidence="1">
    <location>
        <begin position="1286"/>
        <end position="1325"/>
    </location>
</feature>
<feature type="region of interest" description="Disordered" evidence="1">
    <location>
        <begin position="81"/>
        <end position="114"/>
    </location>
</feature>
<feature type="compositionally biased region" description="Polar residues" evidence="1">
    <location>
        <begin position="234"/>
        <end position="254"/>
    </location>
</feature>
<dbReference type="InterPro" id="IPR014002">
    <property type="entry name" value="Agenet_dom_plant"/>
</dbReference>
<feature type="compositionally biased region" description="Polar residues" evidence="1">
    <location>
        <begin position="1619"/>
        <end position="1629"/>
    </location>
</feature>
<organism evidence="3">
    <name type="scientific">Oryza punctata</name>
    <name type="common">Red rice</name>
    <dbReference type="NCBI Taxonomy" id="4537"/>
    <lineage>
        <taxon>Eukaryota</taxon>
        <taxon>Viridiplantae</taxon>
        <taxon>Streptophyta</taxon>
        <taxon>Embryophyta</taxon>
        <taxon>Tracheophyta</taxon>
        <taxon>Spermatophyta</taxon>
        <taxon>Magnoliopsida</taxon>
        <taxon>Liliopsida</taxon>
        <taxon>Poales</taxon>
        <taxon>Poaceae</taxon>
        <taxon>BOP clade</taxon>
        <taxon>Oryzoideae</taxon>
        <taxon>Oryzeae</taxon>
        <taxon>Oryzinae</taxon>
        <taxon>Oryza</taxon>
    </lineage>
</organism>
<feature type="compositionally biased region" description="Basic and acidic residues" evidence="1">
    <location>
        <begin position="698"/>
        <end position="710"/>
    </location>
</feature>
<dbReference type="EnsemblPlants" id="OPUNC01G15990.1">
    <property type="protein sequence ID" value="OPUNC01G15990.1"/>
    <property type="gene ID" value="OPUNC01G15990"/>
</dbReference>
<feature type="compositionally biased region" description="Basic and acidic residues" evidence="1">
    <location>
        <begin position="897"/>
        <end position="909"/>
    </location>
</feature>
<feature type="region of interest" description="Disordered" evidence="1">
    <location>
        <begin position="1822"/>
        <end position="1877"/>
    </location>
</feature>
<dbReference type="PANTHER" id="PTHR48429">
    <property type="entry name" value="AGENET DOMAIN-CONTAINING PROTEIN"/>
    <property type="match status" value="1"/>
</dbReference>
<feature type="compositionally biased region" description="Polar residues" evidence="1">
    <location>
        <begin position="405"/>
        <end position="423"/>
    </location>
</feature>
<dbReference type="Gramene" id="OPUNC01G15990.1">
    <property type="protein sequence ID" value="OPUNC01G15990.1"/>
    <property type="gene ID" value="OPUNC01G15990"/>
</dbReference>
<sequence>MPPQRNANANATKPHPSTTTTPLTPPLSQSTPPPPTPSHFHHSALAADRRRRRGLRHDPRTRGGDGLFLSLSSVVPADAGAGARVSGAGAPGVMSSSRRPAGSRVPTTPLTDGGQTPMDYDDADFQSQNFQLAGEDNNKFPAGLRQFPLPKLDIDDQLQSHLRFDNLIDSEGLFSGQGHGNSWIEVLSTGSSVVDFSSSAAESCSINRTNNVWSEATSTESVEMLLKSVGENEMTGNMDENTHHQISGMDSQTDPSNMPSKSNNSPTGNIIAPAENDKSLSTCSEMAEDPSRIQPQLEHIRPFSVDDKDEQAVGSTLSDRKSNYTLESVSERCIVSGRSSSPKNTSENCPDVGSYFEVVNDDDSLDNLNIHSDGVDSRKLNNEPFSDLAPLQNIYTTSSYHFEQDNQESGVGVTTQGSGICHTNENKDGLHDLQNLSSTSQHLGSSNLTSEVSNEALLSESSDGLLEAITNPVKMLHRSDDTSKRATATMQSSFLQVEHASESTKGSIDRSSESAMKKFGASEEPNSAKSQVEPDLKNSNPHLVIPLPTISGEFIQSPRGKQLAHVTGVSEETKYDGVDDTDLSTRDDSKLAMLEQPQDSVDNLSSAVMEEKTNRGEISAVSGNVVHVVKSGHGEKVTVSTSTTDDKFESPGDIVPSNSSACLPDEKDPSISVNHEVSFKEGAVPALEDDPEKMSSMNHEEPLKEADKSTLEVGGHKTTSPVSEPLLMGSTGSVNPNIDTICSSGTDTVAETPQCEEQATSSGSLTTNETQDKLGDHPDAYPPKVRTTGPLMQQEDHEDLVAPSSVLGALSEKAEQNNGKVPLNGMDDSSVQLQDKVLSHGGDTLGTISSENKTGLEHGTGDGSCTDATCGSPTVISCNESCPEEDGHGSNAFLHHKQTEPPKDPKDHTAATNSSHVSKESSSRNVKPNLTSEETHTAEDKSFSFEVGTPLNITEKAHAPAWSPLPRSEVARSPEATTGITKHGNPSNHSSDESKNLVIVETAKEQLSGKKVVGSAEGSSVSSHIGHITKAKSTPLEQEQQHPTPDVTALGHQPFTDLQHVQLRAQIFVYGALIQGMPPAESYMVSAFGEPACGRKTPWGTLLQAALERYNSQRSSLTGLETPTSSHIGSRVTEKASRSTAVKTAPASKKGGKTVLPAHTSVPLHLPTLNMSPLGSSALSLPRGTHLDFGQAASPVFPYSSQTRQPTSGVASWFPQSPGGRGAPWLVQPQNLIFDSSMKPPVPANANETAKGASSKNISISQVVSPIALPQNQAPSTVSPLAVIPEEKQKASASTSKRGATPQKSRKRKKAPASPEQQPTIASPLLKTDIASVTPATQHTPGFTLSTHSPSNILASGLVTNTVPNYQITGTKDAGQRIFTEQISGAIEQSMGQAKGAGVHAMDAVRHAEGIWSHLSTNSKGNLPAEVEEKLTSAAAAASAAVSVAKAAAEAAKMASEAALQAKMMAEEALSSIYANSSQKHDAGELKVSNNLASFSSLTPTSSWKTKDNIPKGSIISVAREVARKRVEEASAAAKRAENLDAILKAAELAAEAVFKAGTIIGMGEPLPFTLSELLEAGPDGYWKSDQVKNKKATKLEVPTDFSKSGRKRGGKAKHDHAIQNSEPSSSGKELQLDVMHSGNMAEDAPTIAPVNGNRNDAAPNIIWNGIEKGSAVEVLVHKGESGVAWFSANVLDINNDSACISYDSRTEETGLRKEWVPLRQEGEKAPQIRLAHPATVSRLKGTRKRRRDTSGNYSWAIGDHVDVWSEDSWREGIISRNRDGDETKLSVQFSGTSDPLVVDAWNLRPSLVWKDGQWIEWSRGKTVDCNKGDSPHEKRQRTKGSDHVPIGGAAAGPSMDKSTNAAAKPEEPKPLALSDRDMVFNIGKRVVESKTDGVAFKRPGLRKEGSRVVGVPKPGKKKKFMEVSKHYDADQADKISEGNASTRPVKHLVPNVPRPREGTSKVDQKGKRIGEMRSRVPKSTKSQDGATNIIPGKGSLSMSAPSTDVFESSYTFAGSTTGSSNNMNLSVEKNISVHGVGLRSEDASVSEPHMQAASVVPTSRKNLTTTDRAKRKHVPSMDNSNRTTNKTSEIPGKTADSTEPRRSNRRIQPTSRLLEGLQSSLIVSKVPGEKGPRTNYRSASSRASL</sequence>
<dbReference type="Pfam" id="PF05641">
    <property type="entry name" value="Agenet"/>
    <property type="match status" value="1"/>
</dbReference>
<feature type="compositionally biased region" description="Polar residues" evidence="1">
    <location>
        <begin position="975"/>
        <end position="989"/>
    </location>
</feature>
<protein>
    <recommendedName>
        <fullName evidence="2">Agenet domain-containing protein</fullName>
    </recommendedName>
</protein>
<feature type="region of interest" description="Disordered" evidence="1">
    <location>
        <begin position="234"/>
        <end position="269"/>
    </location>
</feature>
<feature type="compositionally biased region" description="Basic and acidic residues" evidence="1">
    <location>
        <begin position="499"/>
        <end position="516"/>
    </location>
</feature>
<feature type="region of interest" description="Disordered" evidence="1">
    <location>
        <begin position="405"/>
        <end position="426"/>
    </location>
</feature>
<feature type="compositionally biased region" description="Basic and acidic residues" evidence="1">
    <location>
        <begin position="1865"/>
        <end position="1877"/>
    </location>
</feature>
<feature type="region of interest" description="Disordered" evidence="1">
    <location>
        <begin position="636"/>
        <end position="670"/>
    </location>
</feature>
<feature type="region of interest" description="Disordered" evidence="1">
    <location>
        <begin position="1"/>
        <end position="68"/>
    </location>
</feature>
<feature type="compositionally biased region" description="Polar residues" evidence="1">
    <location>
        <begin position="1"/>
        <end position="11"/>
    </location>
</feature>
<dbReference type="STRING" id="4537.A0A0E0JIR4"/>
<feature type="compositionally biased region" description="Basic and acidic residues" evidence="1">
    <location>
        <begin position="1822"/>
        <end position="1834"/>
    </location>
</feature>
<feature type="region of interest" description="Disordered" evidence="1">
    <location>
        <begin position="496"/>
        <end position="540"/>
    </location>
</feature>
<feature type="region of interest" description="Disordered" evidence="1">
    <location>
        <begin position="1597"/>
        <end position="1630"/>
    </location>
</feature>
<feature type="region of interest" description="Disordered" evidence="1">
    <location>
        <begin position="1945"/>
        <end position="2002"/>
    </location>
</feature>
<feature type="compositionally biased region" description="Polar residues" evidence="1">
    <location>
        <begin position="923"/>
        <end position="932"/>
    </location>
</feature>
<feature type="compositionally biased region" description="Low complexity" evidence="1">
    <location>
        <begin position="255"/>
        <end position="266"/>
    </location>
</feature>
<evidence type="ECO:0000313" key="4">
    <source>
        <dbReference type="Proteomes" id="UP000026962"/>
    </source>
</evidence>
<feature type="compositionally biased region" description="Polar residues" evidence="1">
    <location>
        <begin position="105"/>
        <end position="114"/>
    </location>
</feature>
<feature type="compositionally biased region" description="Basic and acidic residues" evidence="1">
    <location>
        <begin position="933"/>
        <end position="943"/>
    </location>
</feature>
<dbReference type="OMA" id="YWKSDQV"/>